<dbReference type="InterPro" id="IPR018060">
    <property type="entry name" value="HTH_AraC"/>
</dbReference>
<dbReference type="GO" id="GO:0009893">
    <property type="term" value="P:positive regulation of metabolic process"/>
    <property type="evidence" value="ECO:0007669"/>
    <property type="project" value="UniProtKB-ARBA"/>
</dbReference>
<evidence type="ECO:0000259" key="5">
    <source>
        <dbReference type="PROSITE" id="PS01124"/>
    </source>
</evidence>
<dbReference type="PANTHER" id="PTHR46796:SF7">
    <property type="entry name" value="ARAC FAMILY TRANSCRIPTIONAL REGULATOR"/>
    <property type="match status" value="1"/>
</dbReference>
<keyword evidence="7" id="KW-1185">Reference proteome</keyword>
<dbReference type="SMART" id="SM00342">
    <property type="entry name" value="HTH_ARAC"/>
    <property type="match status" value="1"/>
</dbReference>
<dbReference type="InterPro" id="IPR009057">
    <property type="entry name" value="Homeodomain-like_sf"/>
</dbReference>
<keyword evidence="1" id="KW-0805">Transcription regulation</keyword>
<dbReference type="GO" id="GO:0043565">
    <property type="term" value="F:sequence-specific DNA binding"/>
    <property type="evidence" value="ECO:0007669"/>
    <property type="project" value="InterPro"/>
</dbReference>
<dbReference type="SUPFAM" id="SSF46689">
    <property type="entry name" value="Homeodomain-like"/>
    <property type="match status" value="2"/>
</dbReference>
<evidence type="ECO:0000256" key="3">
    <source>
        <dbReference type="ARBA" id="ARBA00023163"/>
    </source>
</evidence>
<reference evidence="6 7" key="1">
    <citation type="submission" date="2019-05" db="EMBL/GenBank/DDBJ databases">
        <title>Marinobacter panjinensis sp. nov., a moderately halophilic bacterium isolated from sea tidal flat environment.</title>
        <authorList>
            <person name="Yang W."/>
            <person name="An M."/>
            <person name="He W."/>
            <person name="Luo X."/>
            <person name="Zhu L."/>
            <person name="Chen G."/>
            <person name="Zhang Y."/>
            <person name="Wang Y."/>
        </authorList>
    </citation>
    <scope>NUCLEOTIDE SEQUENCE [LARGE SCALE GENOMIC DNA]</scope>
    <source>
        <strain evidence="6 7">PJ-16</strain>
    </source>
</reference>
<dbReference type="InterPro" id="IPR050204">
    <property type="entry name" value="AraC_XylS_family_regulators"/>
</dbReference>
<dbReference type="Pfam" id="PF12833">
    <property type="entry name" value="HTH_18"/>
    <property type="match status" value="1"/>
</dbReference>
<dbReference type="EMBL" id="SZYH01000001">
    <property type="protein sequence ID" value="TKV68006.1"/>
    <property type="molecule type" value="Genomic_DNA"/>
</dbReference>
<accession>A0A4U6R6S1</accession>
<dbReference type="InterPro" id="IPR018062">
    <property type="entry name" value="HTH_AraC-typ_CS"/>
</dbReference>
<keyword evidence="2" id="KW-0238">DNA-binding</keyword>
<evidence type="ECO:0000256" key="1">
    <source>
        <dbReference type="ARBA" id="ARBA00023015"/>
    </source>
</evidence>
<dbReference type="Proteomes" id="UP000308488">
    <property type="component" value="Unassembled WGS sequence"/>
</dbReference>
<dbReference type="PANTHER" id="PTHR46796">
    <property type="entry name" value="HTH-TYPE TRANSCRIPTIONAL ACTIVATOR RHAS-RELATED"/>
    <property type="match status" value="1"/>
</dbReference>
<protein>
    <submittedName>
        <fullName evidence="6">AraC family transcriptional regulator</fullName>
    </submittedName>
</protein>
<dbReference type="PROSITE" id="PS00041">
    <property type="entry name" value="HTH_ARAC_FAMILY_1"/>
    <property type="match status" value="1"/>
</dbReference>
<evidence type="ECO:0000313" key="6">
    <source>
        <dbReference type="EMBL" id="TKV68006.1"/>
    </source>
</evidence>
<dbReference type="Pfam" id="PF12852">
    <property type="entry name" value="Cupin_6"/>
    <property type="match status" value="1"/>
</dbReference>
<evidence type="ECO:0000256" key="2">
    <source>
        <dbReference type="ARBA" id="ARBA00023125"/>
    </source>
</evidence>
<keyword evidence="3" id="KW-0804">Transcription</keyword>
<comment type="function">
    <text evidence="4">Regulatory protein of the TOL plasmid xyl operons. XylS activates the xylXYZLTEGFJQKIH operon required for the degradation of toluene, m-xylene and p-xylene.</text>
</comment>
<dbReference type="OrthoDB" id="9783876at2"/>
<dbReference type="InterPro" id="IPR032783">
    <property type="entry name" value="AraC_lig"/>
</dbReference>
<name>A0A4U6R6S1_9GAMM</name>
<evidence type="ECO:0000256" key="4">
    <source>
        <dbReference type="ARBA" id="ARBA00037345"/>
    </source>
</evidence>
<dbReference type="InterPro" id="IPR020449">
    <property type="entry name" value="Tscrpt_reg_AraC-type_HTH"/>
</dbReference>
<evidence type="ECO:0000313" key="7">
    <source>
        <dbReference type="Proteomes" id="UP000308488"/>
    </source>
</evidence>
<dbReference type="AlphaFoldDB" id="A0A4U6R6S1"/>
<feature type="domain" description="HTH araC/xylS-type" evidence="5">
    <location>
        <begin position="246"/>
        <end position="344"/>
    </location>
</feature>
<organism evidence="6 7">
    <name type="scientific">Marinobacter panjinensis</name>
    <dbReference type="NCBI Taxonomy" id="2576384"/>
    <lineage>
        <taxon>Bacteria</taxon>
        <taxon>Pseudomonadati</taxon>
        <taxon>Pseudomonadota</taxon>
        <taxon>Gammaproteobacteria</taxon>
        <taxon>Pseudomonadales</taxon>
        <taxon>Marinobacteraceae</taxon>
        <taxon>Marinobacter</taxon>
    </lineage>
</organism>
<dbReference type="PROSITE" id="PS01124">
    <property type="entry name" value="HTH_ARAC_FAMILY_2"/>
    <property type="match status" value="1"/>
</dbReference>
<gene>
    <name evidence="6" type="ORF">FDP08_07805</name>
</gene>
<dbReference type="PRINTS" id="PR00032">
    <property type="entry name" value="HTHARAC"/>
</dbReference>
<proteinExistence type="predicted"/>
<sequence>MLGTTMQRNHSLSSDSLVQTSGMVDALISNVLENIRLQGAVFFAWRPSWPYATGVPNERYFRDLILPASDQVISYHVVIEGPCWATVEGEPPVRLDGGDIILFPHGDAYAISNQPRDPSDKDIEPARQFFTLMAAGELPLVIENGGGGPGQNRLVCGFLGCDRYPWNPLLDGLPRYILLSRSALEGPVNDLIDIVLRECGHPWAGSRSVMRRLGELLFIEVIRQYCQNEGLTNNPWMRGLADPLIAKCLSLLHGRMAETWTLEKLAGQLNCSRSILAERFSRVIGVPPMKYLSQWRLQVAARLLRERPDKILSIASSVGYESEMAFSRAFKRSMGVSPSAFRRSSQSAKIGENRD</sequence>
<dbReference type="GO" id="GO:0003700">
    <property type="term" value="F:DNA-binding transcription factor activity"/>
    <property type="evidence" value="ECO:0007669"/>
    <property type="project" value="InterPro"/>
</dbReference>
<comment type="caution">
    <text evidence="6">The sequence shown here is derived from an EMBL/GenBank/DDBJ whole genome shotgun (WGS) entry which is preliminary data.</text>
</comment>
<dbReference type="Gene3D" id="1.10.10.60">
    <property type="entry name" value="Homeodomain-like"/>
    <property type="match status" value="2"/>
</dbReference>